<evidence type="ECO:0000256" key="9">
    <source>
        <dbReference type="ARBA" id="ARBA00022723"/>
    </source>
</evidence>
<evidence type="ECO:0000256" key="3">
    <source>
        <dbReference type="ARBA" id="ARBA00006100"/>
    </source>
</evidence>
<evidence type="ECO:0000256" key="7">
    <source>
        <dbReference type="ARBA" id="ARBA00022617"/>
    </source>
</evidence>
<evidence type="ECO:0000256" key="10">
    <source>
        <dbReference type="ARBA" id="ARBA00023004"/>
    </source>
</evidence>
<dbReference type="Pfam" id="PF06969">
    <property type="entry name" value="HemN_C"/>
    <property type="match status" value="1"/>
</dbReference>
<dbReference type="InterPro" id="IPR013785">
    <property type="entry name" value="Aldolase_TIM"/>
</dbReference>
<keyword evidence="6 13" id="KW-0963">Cytoplasm</keyword>
<evidence type="ECO:0000256" key="4">
    <source>
        <dbReference type="ARBA" id="ARBA00017228"/>
    </source>
</evidence>
<dbReference type="SMART" id="SM00729">
    <property type="entry name" value="Elp3"/>
    <property type="match status" value="1"/>
</dbReference>
<name>A0AA37CYW3_AERCA</name>
<gene>
    <name evidence="15" type="ORF">KAM351_21920</name>
</gene>
<evidence type="ECO:0000256" key="12">
    <source>
        <dbReference type="ARBA" id="ARBA00023186"/>
    </source>
</evidence>
<keyword evidence="9 13" id="KW-0479">Metal-binding</keyword>
<evidence type="ECO:0000256" key="1">
    <source>
        <dbReference type="ARBA" id="ARBA00001966"/>
    </source>
</evidence>
<organism evidence="15 16">
    <name type="scientific">Aeromonas caviae</name>
    <name type="common">Aeromonas punctata</name>
    <dbReference type="NCBI Taxonomy" id="648"/>
    <lineage>
        <taxon>Bacteria</taxon>
        <taxon>Pseudomonadati</taxon>
        <taxon>Pseudomonadota</taxon>
        <taxon>Gammaproteobacteria</taxon>
        <taxon>Aeromonadales</taxon>
        <taxon>Aeromonadaceae</taxon>
        <taxon>Aeromonas</taxon>
    </lineage>
</organism>
<evidence type="ECO:0000256" key="13">
    <source>
        <dbReference type="RuleBase" id="RU364116"/>
    </source>
</evidence>
<comment type="caution">
    <text evidence="15">The sequence shown here is derived from an EMBL/GenBank/DDBJ whole genome shotgun (WGS) entry which is preliminary data.</text>
</comment>
<sequence length="415" mass="46215">MGAVGPRFVGSARPVVIGSQGHPTPFDFLNTGNPMLQLPPLSLYIHVPWCVQKCPYCDFNSHAQKGELPHLEYVAALLEDLEQDLHWAQGRPLSSIFIGGGTPSLLSVAAMQALLDGVRARIPLTADCEITMEANPGTVEADKFAGFQRAGINRISIGVQSFQQEKLTRLGRIHGPEEARKAAALAHAIALPTFNLDLMHGLPDQSLDDALYDLQQAIDCAPPHLSWYQLTIEPNTAFASKPPKLPEDDTLWDIYEQGHAMLTAQGYQQYEISAYAKAGYQCRHNLNYWRFGDYLGIGCGAHGKVTDVANSQILRTAKVKHPKGYLDPSRPYLDEQWQVSADDLPLEYFMNRFRLFEPAPKAEFEAYTGLALERVETVLDIAQSKELIEDLGDSWQLTPLGHRYLNVLLELFMDE</sequence>
<dbReference type="GO" id="GO:0051539">
    <property type="term" value="F:4 iron, 4 sulfur cluster binding"/>
    <property type="evidence" value="ECO:0007669"/>
    <property type="project" value="UniProtKB-UniRule"/>
</dbReference>
<dbReference type="InterPro" id="IPR034505">
    <property type="entry name" value="Coproporphyrinogen-III_oxidase"/>
</dbReference>
<dbReference type="SFLD" id="SFLDF00562">
    <property type="entry name" value="HemN-like__clustered_with_heat"/>
    <property type="match status" value="1"/>
</dbReference>
<protein>
    <recommendedName>
        <fullName evidence="4 13">Heme chaperone HemW</fullName>
    </recommendedName>
</protein>
<dbReference type="InterPro" id="IPR007197">
    <property type="entry name" value="rSAM"/>
</dbReference>
<dbReference type="AlphaFoldDB" id="A0AA37CYW3"/>
<dbReference type="FunFam" id="3.20.20.70:FF:000124">
    <property type="entry name" value="Heme chaperone HemW"/>
    <property type="match status" value="1"/>
</dbReference>
<dbReference type="InterPro" id="IPR010723">
    <property type="entry name" value="HemN_C"/>
</dbReference>
<dbReference type="GO" id="GO:0046872">
    <property type="term" value="F:metal ion binding"/>
    <property type="evidence" value="ECO:0007669"/>
    <property type="project" value="UniProtKB-UniRule"/>
</dbReference>
<proteinExistence type="inferred from homology"/>
<dbReference type="InterPro" id="IPR006638">
    <property type="entry name" value="Elp3/MiaA/NifB-like_rSAM"/>
</dbReference>
<evidence type="ECO:0000256" key="11">
    <source>
        <dbReference type="ARBA" id="ARBA00023014"/>
    </source>
</evidence>
<dbReference type="Proteomes" id="UP000886934">
    <property type="component" value="Unassembled WGS sequence"/>
</dbReference>
<keyword evidence="8 13" id="KW-0949">S-adenosyl-L-methionine</keyword>
<reference evidence="15" key="1">
    <citation type="submission" date="2021-07" db="EMBL/GenBank/DDBJ databases">
        <title>Draft genome sequence of carbapenem-resistant Aeromonas spp. in Japan.</title>
        <authorList>
            <person name="Maehana S."/>
            <person name="Suzuki M."/>
            <person name="Kitasato H."/>
        </authorList>
    </citation>
    <scope>NUCLEOTIDE SEQUENCE</scope>
    <source>
        <strain evidence="15">KAM351</strain>
    </source>
</reference>
<dbReference type="CDD" id="cd01335">
    <property type="entry name" value="Radical_SAM"/>
    <property type="match status" value="1"/>
</dbReference>
<comment type="similarity">
    <text evidence="3">Belongs to the anaerobic coproporphyrinogen-III oxidase family. HemW subfamily.</text>
</comment>
<evidence type="ECO:0000256" key="5">
    <source>
        <dbReference type="ARBA" id="ARBA00022485"/>
    </source>
</evidence>
<dbReference type="NCBIfam" id="TIGR00539">
    <property type="entry name" value="hemN_rel"/>
    <property type="match status" value="1"/>
</dbReference>
<evidence type="ECO:0000313" key="15">
    <source>
        <dbReference type="EMBL" id="GJA63581.1"/>
    </source>
</evidence>
<dbReference type="GO" id="GO:0005737">
    <property type="term" value="C:cytoplasm"/>
    <property type="evidence" value="ECO:0007669"/>
    <property type="project" value="UniProtKB-SubCell"/>
</dbReference>
<keyword evidence="10 13" id="KW-0408">Iron</keyword>
<dbReference type="PANTHER" id="PTHR13932">
    <property type="entry name" value="COPROPORPHYRINIGEN III OXIDASE"/>
    <property type="match status" value="1"/>
</dbReference>
<evidence type="ECO:0000313" key="16">
    <source>
        <dbReference type="Proteomes" id="UP000886934"/>
    </source>
</evidence>
<dbReference type="GO" id="GO:0004109">
    <property type="term" value="F:coproporphyrinogen oxidase activity"/>
    <property type="evidence" value="ECO:0007669"/>
    <property type="project" value="InterPro"/>
</dbReference>
<dbReference type="SFLD" id="SFLDG01065">
    <property type="entry name" value="anaerobic_coproporphyrinogen-I"/>
    <property type="match status" value="1"/>
</dbReference>
<feature type="domain" description="Radical SAM core" evidence="14">
    <location>
        <begin position="35"/>
        <end position="271"/>
    </location>
</feature>
<dbReference type="EMBL" id="BPNN01000028">
    <property type="protein sequence ID" value="GJA63581.1"/>
    <property type="molecule type" value="Genomic_DNA"/>
</dbReference>
<evidence type="ECO:0000259" key="14">
    <source>
        <dbReference type="PROSITE" id="PS51918"/>
    </source>
</evidence>
<evidence type="ECO:0000256" key="8">
    <source>
        <dbReference type="ARBA" id="ARBA00022691"/>
    </source>
</evidence>
<dbReference type="PANTHER" id="PTHR13932:SF5">
    <property type="entry name" value="RADICAL S-ADENOSYL METHIONINE DOMAIN-CONTAINING PROTEIN 1, MITOCHONDRIAL"/>
    <property type="match status" value="1"/>
</dbReference>
<keyword evidence="7 13" id="KW-0349">Heme</keyword>
<dbReference type="SFLD" id="SFLDS00029">
    <property type="entry name" value="Radical_SAM"/>
    <property type="match status" value="1"/>
</dbReference>
<dbReference type="SFLD" id="SFLDF00288">
    <property type="entry name" value="HemN-like__clustered_with_nucl"/>
    <property type="match status" value="1"/>
</dbReference>
<keyword evidence="11 13" id="KW-0411">Iron-sulfur</keyword>
<comment type="function">
    <text evidence="13">Probably acts as a heme chaperone, transferring heme to an unknown acceptor. Binds one molecule of heme per monomer, possibly covalently. Binds 1 [4Fe-4S] cluster. The cluster is coordinated with 3 cysteines and an exchangeable S-adenosyl-L-methionine.</text>
</comment>
<keyword evidence="12 13" id="KW-0143">Chaperone</keyword>
<evidence type="ECO:0000256" key="2">
    <source>
        <dbReference type="ARBA" id="ARBA00004496"/>
    </source>
</evidence>
<dbReference type="Pfam" id="PF04055">
    <property type="entry name" value="Radical_SAM"/>
    <property type="match status" value="1"/>
</dbReference>
<dbReference type="GO" id="GO:0006779">
    <property type="term" value="P:porphyrin-containing compound biosynthetic process"/>
    <property type="evidence" value="ECO:0007669"/>
    <property type="project" value="InterPro"/>
</dbReference>
<comment type="cofactor">
    <cofactor evidence="1">
        <name>[4Fe-4S] cluster</name>
        <dbReference type="ChEBI" id="CHEBI:49883"/>
    </cofactor>
</comment>
<evidence type="ECO:0000256" key="6">
    <source>
        <dbReference type="ARBA" id="ARBA00022490"/>
    </source>
</evidence>
<dbReference type="InterPro" id="IPR058240">
    <property type="entry name" value="rSAM_sf"/>
</dbReference>
<dbReference type="PROSITE" id="PS51918">
    <property type="entry name" value="RADICAL_SAM"/>
    <property type="match status" value="1"/>
</dbReference>
<dbReference type="SUPFAM" id="SSF102114">
    <property type="entry name" value="Radical SAM enzymes"/>
    <property type="match status" value="1"/>
</dbReference>
<accession>A0AA37CYW3</accession>
<dbReference type="InterPro" id="IPR004559">
    <property type="entry name" value="HemW-like"/>
</dbReference>
<comment type="subcellular location">
    <subcellularLocation>
        <location evidence="2 13">Cytoplasm</location>
    </subcellularLocation>
</comment>
<dbReference type="Gene3D" id="3.20.20.70">
    <property type="entry name" value="Aldolase class I"/>
    <property type="match status" value="1"/>
</dbReference>
<keyword evidence="5 13" id="KW-0004">4Fe-4S</keyword>